<comment type="similarity">
    <text evidence="1">Belongs to the teashirt C2H2-type zinc-finger protein family.</text>
</comment>
<keyword evidence="15" id="KW-1185">Reference proteome</keyword>
<keyword evidence="10" id="KW-0804">Transcription</keyword>
<sequence>MESLSSDYDSVEEHIADEELAEQAATEQQSTTPTDIALVQSTRRSPDETNGCDHSSKESSLDSTAFLTNTEQSHFIYCNYLATGTMIDDGPIDFSFRNQNQHSSLTSILSSGSSINGIPSESQNEPLDLSVPHRRKNVENCPRELKFMRVETTSPKSSSTRKISPPGVVTWNGKISSLESSKTPEDSSTASYSPIPKPFVNFQHTSAAQSQLLNPTVVSSNMASALQKINALCHTVTKPQGYRTGSRQNPWQNHWINKSEEQAKDVFTCVWCKESFKSLAEMTIHMQKSPKCGMAGMRSSLPSTSSSISVSSDEIPSVSKCSTSNIGSNLLIKESMVVPRRLVRGQDVWLGKGAEQTRQILKCMWCGQSFKTLADMTNHMRVTQHYNNIISQEQIVSWKVPADKMTSQSHLNAVLTCKVCSQVFGSLKELSCHMMKNAHYKEHIIRSISENGGRCKQTRERRKKSLPVKKLLELERLETNKLIALKEGNEPSVSKNENVSGKITCEECAEKVDAKDFVTHIKNCTQNSKSQHLLKNSLLSETSGDQLRKESKLKASVNTVNDEIANNSERSRVTKSPLSKNSENDVSKKQVRGNVLCERINEGSESTSVLNAIEKLIEKSFENRSKISGNGSTGILQRLGIDEEINSPWHSPGKGGNDSKSGISSSPSGVLGKKSIDIKNGSPRLPDVSDNNVLNNKIQKDSSSDNKHKEHSSTQSVRSETSVGSNFINTSSPGQSLSLLPDSFHKVDEKDSHDYCSPRGQGKESPLGSVRSKSPVSDHAEDSLDVSSEIDQANGESSEIGEEMCDVNHSLSQTNVFKRLQEAASPCDTFQDKGKSSPSSLSNSSKLSSTDLNHELDKNHLQISENVDIPFTGHPLRELQKLLDKTDVSASCSGVQTQPGSILAFSWACNDATKSDSLMKCAFCDTHFLTKGAYRHHLSKIHFVKDPNIPEASFCEASSPSGGKILNEPYLVTKESPPPSGIPAEESPHSKFLKYTKLAKELSNKYV</sequence>
<dbReference type="SMART" id="SM00355">
    <property type="entry name" value="ZnF_C2H2"/>
    <property type="match status" value="4"/>
</dbReference>
<evidence type="ECO:0000256" key="1">
    <source>
        <dbReference type="ARBA" id="ARBA00007158"/>
    </source>
</evidence>
<evidence type="ECO:0000313" key="16">
    <source>
        <dbReference type="RefSeq" id="XP_022256306.1"/>
    </source>
</evidence>
<evidence type="ECO:0000256" key="4">
    <source>
        <dbReference type="ARBA" id="ARBA00022723"/>
    </source>
</evidence>
<evidence type="ECO:0000256" key="3">
    <source>
        <dbReference type="ARBA" id="ARBA00022491"/>
    </source>
</evidence>
<reference evidence="16" key="1">
    <citation type="submission" date="2025-08" db="UniProtKB">
        <authorList>
            <consortium name="RefSeq"/>
        </authorList>
    </citation>
    <scope>IDENTIFICATION</scope>
    <source>
        <tissue evidence="16">Muscle</tissue>
    </source>
</reference>
<feature type="compositionally biased region" description="Low complexity" evidence="13">
    <location>
        <begin position="836"/>
        <end position="849"/>
    </location>
</feature>
<feature type="domain" description="C2H2-type" evidence="14">
    <location>
        <begin position="919"/>
        <end position="947"/>
    </location>
</feature>
<feature type="domain" description="C2H2-type" evidence="14">
    <location>
        <begin position="361"/>
        <end position="385"/>
    </location>
</feature>
<evidence type="ECO:0000259" key="14">
    <source>
        <dbReference type="PROSITE" id="PS50157"/>
    </source>
</evidence>
<gene>
    <name evidence="16" type="primary">LOC106471984</name>
</gene>
<feature type="compositionally biased region" description="Polar residues" evidence="13">
    <location>
        <begin position="713"/>
        <end position="738"/>
    </location>
</feature>
<evidence type="ECO:0000256" key="6">
    <source>
        <dbReference type="ARBA" id="ARBA00022771"/>
    </source>
</evidence>
<keyword evidence="3" id="KW-0678">Repressor</keyword>
<feature type="compositionally biased region" description="Polar residues" evidence="13">
    <location>
        <begin position="785"/>
        <end position="797"/>
    </location>
</feature>
<keyword evidence="11" id="KW-0539">Nucleus</keyword>
<evidence type="ECO:0000256" key="5">
    <source>
        <dbReference type="ARBA" id="ARBA00022737"/>
    </source>
</evidence>
<feature type="region of interest" description="Disordered" evidence="13">
    <location>
        <begin position="107"/>
        <end position="128"/>
    </location>
</feature>
<proteinExistence type="inferred from homology"/>
<feature type="compositionally biased region" description="Low complexity" evidence="13">
    <location>
        <begin position="658"/>
        <end position="672"/>
    </location>
</feature>
<dbReference type="PROSITE" id="PS00028">
    <property type="entry name" value="ZINC_FINGER_C2H2_1"/>
    <property type="match status" value="3"/>
</dbReference>
<keyword evidence="2" id="KW-0217">Developmental protein</keyword>
<dbReference type="PANTHER" id="PTHR12487:SF7">
    <property type="entry name" value="PROTEIN TEASHIRT-RELATED"/>
    <property type="match status" value="1"/>
</dbReference>
<keyword evidence="7" id="KW-0862">Zinc</keyword>
<evidence type="ECO:0000256" key="2">
    <source>
        <dbReference type="ARBA" id="ARBA00022473"/>
    </source>
</evidence>
<evidence type="ECO:0000256" key="9">
    <source>
        <dbReference type="ARBA" id="ARBA00023125"/>
    </source>
</evidence>
<keyword evidence="9" id="KW-0238">DNA-binding</keyword>
<organism evidence="15 16">
    <name type="scientific">Limulus polyphemus</name>
    <name type="common">Atlantic horseshoe crab</name>
    <dbReference type="NCBI Taxonomy" id="6850"/>
    <lineage>
        <taxon>Eukaryota</taxon>
        <taxon>Metazoa</taxon>
        <taxon>Ecdysozoa</taxon>
        <taxon>Arthropoda</taxon>
        <taxon>Chelicerata</taxon>
        <taxon>Merostomata</taxon>
        <taxon>Xiphosura</taxon>
        <taxon>Limulidae</taxon>
        <taxon>Limulus</taxon>
    </lineage>
</organism>
<keyword evidence="5" id="KW-0677">Repeat</keyword>
<name>A0ABM1TKA0_LIMPO</name>
<evidence type="ECO:0000256" key="7">
    <source>
        <dbReference type="ARBA" id="ARBA00022833"/>
    </source>
</evidence>
<keyword evidence="6 12" id="KW-0863">Zinc-finger</keyword>
<feature type="compositionally biased region" description="Low complexity" evidence="13">
    <location>
        <begin position="107"/>
        <end position="122"/>
    </location>
</feature>
<feature type="compositionally biased region" description="Basic and acidic residues" evidence="13">
    <location>
        <begin position="698"/>
        <end position="712"/>
    </location>
</feature>
<evidence type="ECO:0000313" key="15">
    <source>
        <dbReference type="Proteomes" id="UP000694941"/>
    </source>
</evidence>
<feature type="region of interest" description="Disordered" evidence="13">
    <location>
        <begin position="645"/>
        <end position="800"/>
    </location>
</feature>
<dbReference type="Gene3D" id="3.30.160.60">
    <property type="entry name" value="Classic Zinc Finger"/>
    <property type="match status" value="1"/>
</dbReference>
<keyword evidence="8" id="KW-0805">Transcription regulation</keyword>
<dbReference type="InterPro" id="IPR027008">
    <property type="entry name" value="Teashirt_fam"/>
</dbReference>
<evidence type="ECO:0000256" key="11">
    <source>
        <dbReference type="ARBA" id="ARBA00023242"/>
    </source>
</evidence>
<dbReference type="PROSITE" id="PS50157">
    <property type="entry name" value="ZINC_FINGER_C2H2_2"/>
    <property type="match status" value="2"/>
</dbReference>
<accession>A0ABM1TKA0</accession>
<dbReference type="Pfam" id="PF00096">
    <property type="entry name" value="zf-C2H2"/>
    <property type="match status" value="1"/>
</dbReference>
<evidence type="ECO:0000256" key="10">
    <source>
        <dbReference type="ARBA" id="ARBA00023163"/>
    </source>
</evidence>
<feature type="region of interest" description="Disordered" evidence="13">
    <location>
        <begin position="827"/>
        <end position="850"/>
    </location>
</feature>
<evidence type="ECO:0000256" key="8">
    <source>
        <dbReference type="ARBA" id="ARBA00023015"/>
    </source>
</evidence>
<evidence type="ECO:0000256" key="12">
    <source>
        <dbReference type="PROSITE-ProRule" id="PRU00042"/>
    </source>
</evidence>
<dbReference type="PANTHER" id="PTHR12487">
    <property type="entry name" value="TEASHIRT-RELATED"/>
    <property type="match status" value="1"/>
</dbReference>
<dbReference type="RefSeq" id="XP_022256306.1">
    <property type="nucleotide sequence ID" value="XM_022400598.1"/>
</dbReference>
<feature type="compositionally biased region" description="Polar residues" evidence="13">
    <location>
        <begin position="565"/>
        <end position="581"/>
    </location>
</feature>
<feature type="region of interest" description="Disordered" evidence="13">
    <location>
        <begin position="565"/>
        <end position="590"/>
    </location>
</feature>
<feature type="compositionally biased region" description="Basic and acidic residues" evidence="13">
    <location>
        <begin position="743"/>
        <end position="756"/>
    </location>
</feature>
<dbReference type="Proteomes" id="UP000694941">
    <property type="component" value="Unplaced"/>
</dbReference>
<dbReference type="GeneID" id="106471984"/>
<keyword evidence="4" id="KW-0479">Metal-binding</keyword>
<feature type="compositionally biased region" description="Low complexity" evidence="13">
    <location>
        <begin position="22"/>
        <end position="34"/>
    </location>
</feature>
<protein>
    <submittedName>
        <fullName evidence="16">Protein tiptop-like</fullName>
    </submittedName>
</protein>
<evidence type="ECO:0000256" key="13">
    <source>
        <dbReference type="SAM" id="MobiDB-lite"/>
    </source>
</evidence>
<feature type="region of interest" description="Disordered" evidence="13">
    <location>
        <begin position="1"/>
        <end position="60"/>
    </location>
</feature>
<dbReference type="InterPro" id="IPR013087">
    <property type="entry name" value="Znf_C2H2_type"/>
</dbReference>